<organism evidence="5 6">
    <name type="scientific">Microbacterium memoriense</name>
    <dbReference type="NCBI Taxonomy" id="2978350"/>
    <lineage>
        <taxon>Bacteria</taxon>
        <taxon>Bacillati</taxon>
        <taxon>Actinomycetota</taxon>
        <taxon>Actinomycetes</taxon>
        <taxon>Micrococcales</taxon>
        <taxon>Microbacteriaceae</taxon>
        <taxon>Microbacterium</taxon>
    </lineage>
</organism>
<feature type="domain" description="Cell envelope-related transcriptional attenuator" evidence="4">
    <location>
        <begin position="116"/>
        <end position="272"/>
    </location>
</feature>
<evidence type="ECO:0000256" key="2">
    <source>
        <dbReference type="SAM" id="MobiDB-lite"/>
    </source>
</evidence>
<evidence type="ECO:0000259" key="4">
    <source>
        <dbReference type="Pfam" id="PF03816"/>
    </source>
</evidence>
<evidence type="ECO:0000313" key="6">
    <source>
        <dbReference type="Proteomes" id="UP001300496"/>
    </source>
</evidence>
<dbReference type="NCBIfam" id="TIGR00350">
    <property type="entry name" value="lytR_cpsA_psr"/>
    <property type="match status" value="1"/>
</dbReference>
<dbReference type="InterPro" id="IPR050922">
    <property type="entry name" value="LytR/CpsA/Psr_CW_biosynth"/>
</dbReference>
<name>A0ABT2PEV1_9MICO</name>
<dbReference type="Pfam" id="PF03816">
    <property type="entry name" value="LytR_cpsA_psr"/>
    <property type="match status" value="1"/>
</dbReference>
<dbReference type="Gene3D" id="3.40.630.190">
    <property type="entry name" value="LCP protein"/>
    <property type="match status" value="1"/>
</dbReference>
<evidence type="ECO:0000256" key="1">
    <source>
        <dbReference type="ARBA" id="ARBA00006068"/>
    </source>
</evidence>
<keyword evidence="3" id="KW-0472">Membrane</keyword>
<feature type="compositionally biased region" description="Polar residues" evidence="2">
    <location>
        <begin position="363"/>
        <end position="372"/>
    </location>
</feature>
<dbReference type="InterPro" id="IPR004474">
    <property type="entry name" value="LytR_CpsA_psr"/>
</dbReference>
<feature type="region of interest" description="Disordered" evidence="2">
    <location>
        <begin position="363"/>
        <end position="400"/>
    </location>
</feature>
<proteinExistence type="inferred from homology"/>
<dbReference type="EMBL" id="JAODOR010000010">
    <property type="protein sequence ID" value="MCT9002398.1"/>
    <property type="molecule type" value="Genomic_DNA"/>
</dbReference>
<keyword evidence="3" id="KW-1133">Transmembrane helix</keyword>
<dbReference type="PANTHER" id="PTHR33392:SF6">
    <property type="entry name" value="POLYISOPRENYL-TEICHOIC ACID--PEPTIDOGLYCAN TEICHOIC ACID TRANSFERASE TAGU"/>
    <property type="match status" value="1"/>
</dbReference>
<accession>A0ABT2PEV1</accession>
<sequence length="431" mass="44677">MSSRPEGKASSRRQPVARHGVLRSPNPFVQILTVLGAIVAVVVVSVAAIGGFYVWDAARAVADAGVSIGEDEAALPPTIGEIEGGVNLLLVGTDSCEGQDIALFPRCAAADAEGERNDVTMLINISDAPRRVTVVSFPRDMIVSIPSCTGEDGTQYSAMSAQMINVSYMYGGLACSVLTVKKLTGVDIQFAGAIRWTGVINMSDAIGGVDVCLSDDIQDGHTGLDLAAGQHTLVGAEALQFLRIRHGIGDGSDLGRISNQQQFMSSMVRKLQSDGVLANPGTLLNLANTAVKQVTSGQLVLSNELANPQRMVQIAMAVRSVPYEDIVFVQYPTVYAEGGLRVLPVTSDADVLFAALAANQPLQLTGSTSDGNGTEVVGEATAPTSTPTATPTPGSTEAPVVEPAPTETAVALPSTVTGQTAAQVTCTVAER</sequence>
<comment type="similarity">
    <text evidence="1">Belongs to the LytR/CpsA/Psr (LCP) family.</text>
</comment>
<evidence type="ECO:0000313" key="5">
    <source>
        <dbReference type="EMBL" id="MCT9002398.1"/>
    </source>
</evidence>
<comment type="caution">
    <text evidence="5">The sequence shown here is derived from an EMBL/GenBank/DDBJ whole genome shotgun (WGS) entry which is preliminary data.</text>
</comment>
<dbReference type="RefSeq" id="WP_261606937.1">
    <property type="nucleotide sequence ID" value="NZ_JAODOR010000010.1"/>
</dbReference>
<gene>
    <name evidence="5" type="ORF">N4R40_08485</name>
</gene>
<feature type="compositionally biased region" description="Low complexity" evidence="2">
    <location>
        <begin position="378"/>
        <end position="399"/>
    </location>
</feature>
<protein>
    <submittedName>
        <fullName evidence="5">LCP family protein</fullName>
    </submittedName>
</protein>
<dbReference type="Proteomes" id="UP001300496">
    <property type="component" value="Unassembled WGS sequence"/>
</dbReference>
<evidence type="ECO:0000256" key="3">
    <source>
        <dbReference type="SAM" id="Phobius"/>
    </source>
</evidence>
<reference evidence="5 6" key="1">
    <citation type="journal article" date="2024" name="Int. J. Syst. Evol. Microbiol.">
        <title>Microbacterium memoriense sp. nov., a member of the Actinomycetota from marine beach sediment of the north coast of Portugal.</title>
        <authorList>
            <person name="Santos J.D.N.D."/>
            <person name="Klimek D."/>
            <person name="Calusinska M."/>
            <person name="Lobo-da-Cunha A."/>
            <person name="Catita J."/>
            <person name="Goncalves H."/>
            <person name="Gonzalez I."/>
            <person name="Lage O.M."/>
        </authorList>
    </citation>
    <scope>NUCLEOTIDE SEQUENCE [LARGE SCALE GENOMIC DNA]</scope>
    <source>
        <strain evidence="5 6">PMIC_1C1B</strain>
    </source>
</reference>
<feature type="transmembrane region" description="Helical" evidence="3">
    <location>
        <begin position="28"/>
        <end position="55"/>
    </location>
</feature>
<dbReference type="PANTHER" id="PTHR33392">
    <property type="entry name" value="POLYISOPRENYL-TEICHOIC ACID--PEPTIDOGLYCAN TEICHOIC ACID TRANSFERASE TAGU"/>
    <property type="match status" value="1"/>
</dbReference>
<keyword evidence="3" id="KW-0812">Transmembrane</keyword>
<keyword evidence="6" id="KW-1185">Reference proteome</keyword>